<sequence>MTGEPTRSPGPVPRLLVGAATVEVEVPPGTPMAGFAARQDPSRGVHDPTTVRALVLDDVALVSVDVCALHEDTCAQVRARLADVVPTCVVAATHTHSGPCVGRGRVGRHAAAVHDDVVAAAERAVRHAHAKRRACAVEYTEVRSPGVGANRRHPGRSVDLRLQALCFRDPADGRVVSRLVVYPCHPVVLDAANLLVSADYPGQVRTVLEAGDPGSVTMFLTGAAGDINTGHRAEDSYRASGTGLRTYAEAERVGAVLADALGGAARHLVGGEVQATAVTEEVDLPLLPVDREQVRRDLARWTTDLGEADADRAALLGVWASWARGVLDGGVPERATWRARVTAVRLGEVALVALPGEPFLASGEQVRAASSAPVIVLGYSDGCPGYLPPREEYAHGGYEVDDAHRYYDMPAPFAPGAAEQLVAVACRLVGADDGR</sequence>
<accession>A0A1T5L4E3</accession>
<reference evidence="2 3" key="1">
    <citation type="submission" date="2017-02" db="EMBL/GenBank/DDBJ databases">
        <authorList>
            <person name="Peterson S.W."/>
        </authorList>
    </citation>
    <scope>NUCLEOTIDE SEQUENCE [LARGE SCALE GENOMIC DNA]</scope>
    <source>
        <strain evidence="2 3">DSM 21481</strain>
    </source>
</reference>
<dbReference type="AlphaFoldDB" id="A0A1T5L4E3"/>
<dbReference type="Proteomes" id="UP000189777">
    <property type="component" value="Unassembled WGS sequence"/>
</dbReference>
<protein>
    <submittedName>
        <fullName evidence="2">Neutral/alkaline non-lysosomal ceramidase, N-terminal</fullName>
    </submittedName>
</protein>
<feature type="domain" description="Neutral/alkaline non-lysosomal ceramidase N-terminal" evidence="1">
    <location>
        <begin position="30"/>
        <end position="211"/>
    </location>
</feature>
<dbReference type="STRING" id="526729.SAMN04324258_2848"/>
<proteinExistence type="predicted"/>
<organism evidence="2 3">
    <name type="scientific">Krasilnikoviella flava</name>
    <dbReference type="NCBI Taxonomy" id="526729"/>
    <lineage>
        <taxon>Bacteria</taxon>
        <taxon>Bacillati</taxon>
        <taxon>Actinomycetota</taxon>
        <taxon>Actinomycetes</taxon>
        <taxon>Micrococcales</taxon>
        <taxon>Promicromonosporaceae</taxon>
        <taxon>Krasilnikoviella</taxon>
    </lineage>
</organism>
<keyword evidence="3" id="KW-1185">Reference proteome</keyword>
<dbReference type="OrthoDB" id="622550at2"/>
<dbReference type="RefSeq" id="WP_139820896.1">
    <property type="nucleotide sequence ID" value="NZ_FUZQ01000005.1"/>
</dbReference>
<evidence type="ECO:0000313" key="2">
    <source>
        <dbReference type="EMBL" id="SKC70926.1"/>
    </source>
</evidence>
<dbReference type="EMBL" id="FUZQ01000005">
    <property type="protein sequence ID" value="SKC70926.1"/>
    <property type="molecule type" value="Genomic_DNA"/>
</dbReference>
<evidence type="ECO:0000259" key="1">
    <source>
        <dbReference type="Pfam" id="PF04734"/>
    </source>
</evidence>
<dbReference type="Pfam" id="PF04734">
    <property type="entry name" value="Ceramidase_alk"/>
    <property type="match status" value="1"/>
</dbReference>
<dbReference type="InterPro" id="IPR031329">
    <property type="entry name" value="NEUT/ALK_ceramidase_N"/>
</dbReference>
<evidence type="ECO:0000313" key="3">
    <source>
        <dbReference type="Proteomes" id="UP000189777"/>
    </source>
</evidence>
<gene>
    <name evidence="2" type="ORF">SAMN04324258_2848</name>
</gene>
<name>A0A1T5L4E3_9MICO</name>